<accession>A0A8J1MNJ2</accession>
<sequence length="528" mass="61032">MGPPTKGTGLQGPYGTTHQWNWPPGSIWDSSRLDLLPFVMSSTGSSSPHSPTSFIPVRVTDLEPTNDELALQQLESHDVSVAKWTPPTNQDGDVWEESAAFPMFHFYQDEGIDICSDFLAGQCAEGEGCPRHHTMLPYWWQIRESASDEWTNVDTCAQGVFERLFCDPKRENVTVSYQNVLLNVNFTSMEVLCNQHFNRIRRLSTCTSVFRPFHTLYKYYYMSDHTWEEYSPRLIKRIERGLSRDKKTLHCSENGHKYSLHLSLMYQVNEATGRKRSMRMRPLFRSLALMAPELRTLPRSIPGINPSPCSDQSDAGYLYPKSWVVNNNLLIYERVPLTCEDREFFHIYRCFHFTMPESSYLILEIFRIQNYFQWERYSRKRAHMRQNAEENEKRLLERHLFHGTDQGSVEAICRQNFDPRMCGKNGILYGQGCYFARDASNSNHFTGGSLPGHRFMFLAKVLVGRPSVGHVSFRRPPQINPSDPCSPLYDSCVSSGRDPSIFVIFDNDQCFPYFLIKYQEIKDSVALG</sequence>
<name>A0A8J1MNJ2_XENLA</name>
<dbReference type="InterPro" id="IPR051712">
    <property type="entry name" value="ARTD-AVP"/>
</dbReference>
<proteinExistence type="inferred from homology"/>
<feature type="zinc finger region" description="C3H1-type" evidence="4">
    <location>
        <begin position="109"/>
        <end position="136"/>
    </location>
</feature>
<evidence type="ECO:0000313" key="9">
    <source>
        <dbReference type="RefSeq" id="XP_041443302.1"/>
    </source>
</evidence>
<keyword evidence="2" id="KW-0539">Nucleus</keyword>
<feature type="domain" description="PARP catalytic" evidence="7">
    <location>
        <begin position="319"/>
        <end position="528"/>
    </location>
</feature>
<dbReference type="Pfam" id="PF23466">
    <property type="entry name" value="WWE_4"/>
    <property type="match status" value="1"/>
</dbReference>
<dbReference type="OrthoDB" id="6133115at2759"/>
<dbReference type="CDD" id="cd01439">
    <property type="entry name" value="TCCD_inducible_PARP_like"/>
    <property type="match status" value="1"/>
</dbReference>
<evidence type="ECO:0000256" key="3">
    <source>
        <dbReference type="ARBA" id="ARBA00024347"/>
    </source>
</evidence>
<keyword evidence="8" id="KW-1185">Reference proteome</keyword>
<dbReference type="GO" id="GO:0003950">
    <property type="term" value="F:NAD+ poly-ADP-ribosyltransferase activity"/>
    <property type="evidence" value="ECO:0000318"/>
    <property type="project" value="GO_Central"/>
</dbReference>
<dbReference type="Proteomes" id="UP000186698">
    <property type="component" value="Chromosome 3L"/>
</dbReference>
<evidence type="ECO:0000256" key="2">
    <source>
        <dbReference type="ARBA" id="ARBA00023242"/>
    </source>
</evidence>
<dbReference type="GeneID" id="108710656"/>
<dbReference type="Gene3D" id="3.90.228.10">
    <property type="match status" value="1"/>
</dbReference>
<feature type="domain" description="WWE" evidence="6">
    <location>
        <begin position="204"/>
        <end position="280"/>
    </location>
</feature>
<gene>
    <name evidence="9" type="primary">LOC108710656</name>
</gene>
<dbReference type="PANTHER" id="PTHR45740:SF21">
    <property type="entry name" value="POLY [ADP-RIBOSE] POLYMERASE"/>
    <property type="match status" value="1"/>
</dbReference>
<dbReference type="Gene3D" id="3.30.720.50">
    <property type="match status" value="1"/>
</dbReference>
<evidence type="ECO:0000259" key="5">
    <source>
        <dbReference type="PROSITE" id="PS50103"/>
    </source>
</evidence>
<dbReference type="InterPro" id="IPR037197">
    <property type="entry name" value="WWE_dom_sf"/>
</dbReference>
<dbReference type="Pfam" id="PF00644">
    <property type="entry name" value="PARP"/>
    <property type="match status" value="1"/>
</dbReference>
<dbReference type="PANTHER" id="PTHR45740">
    <property type="entry name" value="POLY [ADP-RIBOSE] POLYMERASE"/>
    <property type="match status" value="1"/>
</dbReference>
<dbReference type="SUPFAM" id="SSF117839">
    <property type="entry name" value="WWE domain"/>
    <property type="match status" value="1"/>
</dbReference>
<reference evidence="9" key="1">
    <citation type="submission" date="2025-08" db="UniProtKB">
        <authorList>
            <consortium name="RefSeq"/>
        </authorList>
    </citation>
    <scope>IDENTIFICATION</scope>
    <source>
        <strain evidence="9">J_2021</strain>
        <tissue evidence="9">Erythrocytes</tissue>
    </source>
</reference>
<evidence type="ECO:0000259" key="6">
    <source>
        <dbReference type="PROSITE" id="PS50918"/>
    </source>
</evidence>
<evidence type="ECO:0000256" key="1">
    <source>
        <dbReference type="ARBA" id="ARBA00004123"/>
    </source>
</evidence>
<dbReference type="PROSITE" id="PS50918">
    <property type="entry name" value="WWE"/>
    <property type="match status" value="1"/>
</dbReference>
<dbReference type="GO" id="GO:1990404">
    <property type="term" value="F:NAD+-protein mono-ADP-ribosyltransferase activity"/>
    <property type="evidence" value="ECO:0007669"/>
    <property type="project" value="TreeGrafter"/>
</dbReference>
<protein>
    <submittedName>
        <fullName evidence="9">Protein mono-ADP-ribosyltransferase TIPARP isoform X1</fullName>
    </submittedName>
</protein>
<evidence type="ECO:0000256" key="4">
    <source>
        <dbReference type="PROSITE-ProRule" id="PRU00723"/>
    </source>
</evidence>
<comment type="similarity">
    <text evidence="3">Belongs to the ARTD/PARP family.</text>
</comment>
<comment type="subcellular location">
    <subcellularLocation>
        <location evidence="1">Nucleus</location>
    </subcellularLocation>
</comment>
<evidence type="ECO:0000259" key="7">
    <source>
        <dbReference type="PROSITE" id="PS51059"/>
    </source>
</evidence>
<dbReference type="InterPro" id="IPR004170">
    <property type="entry name" value="WWE_dom"/>
</dbReference>
<dbReference type="Pfam" id="PF02825">
    <property type="entry name" value="WWE"/>
    <property type="match status" value="1"/>
</dbReference>
<dbReference type="GO" id="GO:0005634">
    <property type="term" value="C:nucleus"/>
    <property type="evidence" value="ECO:0000318"/>
    <property type="project" value="GO_Central"/>
</dbReference>
<dbReference type="InterPro" id="IPR000571">
    <property type="entry name" value="Znf_CCCH"/>
</dbReference>
<feature type="domain" description="C3H1-type" evidence="5">
    <location>
        <begin position="109"/>
        <end position="136"/>
    </location>
</feature>
<dbReference type="SUPFAM" id="SSF56399">
    <property type="entry name" value="ADP-ribosylation"/>
    <property type="match status" value="1"/>
</dbReference>
<dbReference type="GO" id="GO:0008270">
    <property type="term" value="F:zinc ion binding"/>
    <property type="evidence" value="ECO:0007669"/>
    <property type="project" value="UniProtKB-KW"/>
</dbReference>
<dbReference type="RefSeq" id="XP_041443302.1">
    <property type="nucleotide sequence ID" value="XM_041587368.1"/>
</dbReference>
<dbReference type="PROSITE" id="PS50103">
    <property type="entry name" value="ZF_C3H1"/>
    <property type="match status" value="1"/>
</dbReference>
<evidence type="ECO:0000313" key="8">
    <source>
        <dbReference type="Proteomes" id="UP000186698"/>
    </source>
</evidence>
<dbReference type="InterPro" id="IPR012317">
    <property type="entry name" value="Poly(ADP-ribose)pol_cat_dom"/>
</dbReference>
<dbReference type="AlphaFoldDB" id="A0A8J1MNJ2"/>
<keyword evidence="4" id="KW-0862">Zinc</keyword>
<keyword evidence="4" id="KW-0863">Zinc-finger</keyword>
<organism evidence="8 9">
    <name type="scientific">Xenopus laevis</name>
    <name type="common">African clawed frog</name>
    <dbReference type="NCBI Taxonomy" id="8355"/>
    <lineage>
        <taxon>Eukaryota</taxon>
        <taxon>Metazoa</taxon>
        <taxon>Chordata</taxon>
        <taxon>Craniata</taxon>
        <taxon>Vertebrata</taxon>
        <taxon>Euteleostomi</taxon>
        <taxon>Amphibia</taxon>
        <taxon>Batrachia</taxon>
        <taxon>Anura</taxon>
        <taxon>Pipoidea</taxon>
        <taxon>Pipidae</taxon>
        <taxon>Xenopodinae</taxon>
        <taxon>Xenopus</taxon>
        <taxon>Xenopus</taxon>
    </lineage>
</organism>
<dbReference type="PROSITE" id="PS51059">
    <property type="entry name" value="PARP_CATALYTIC"/>
    <property type="match status" value="1"/>
</dbReference>
<keyword evidence="4" id="KW-0479">Metal-binding</keyword>